<accession>A0A1Z5IQK6</accession>
<sequence>MNSVFNHFLQYVIPLLIGGAGTWWATTVNDKTKREDVYADHMPEWWDRLDKITQERDDLKEQVNTLQIEVEKQSATIKQQSKIIDQLNESVNELKISINKTNKEIDEDVKKGL</sequence>
<keyword evidence="1" id="KW-0175">Coiled coil</keyword>
<dbReference type="SUPFAM" id="SSF58100">
    <property type="entry name" value="Bacterial hemolysins"/>
    <property type="match status" value="1"/>
</dbReference>
<evidence type="ECO:0000256" key="1">
    <source>
        <dbReference type="SAM" id="Coils"/>
    </source>
</evidence>
<protein>
    <submittedName>
        <fullName evidence="2">Uncharacterized protein</fullName>
    </submittedName>
</protein>
<reference evidence="2 3" key="1">
    <citation type="submission" date="2015-11" db="EMBL/GenBank/DDBJ databases">
        <title>Draft genome sequences of new species of the genus Lactobacillus isolated from orchardgrass silage.</title>
        <authorList>
            <person name="Tohno M."/>
            <person name="Tanizawa Y."/>
            <person name="Arita M."/>
        </authorList>
    </citation>
    <scope>NUCLEOTIDE SEQUENCE [LARGE SCALE GENOMIC DNA]</scope>
    <source>
        <strain evidence="2 3">IWT140</strain>
    </source>
</reference>
<proteinExistence type="predicted"/>
<gene>
    <name evidence="2" type="ORF">IWT140_01691</name>
</gene>
<dbReference type="EMBL" id="BCMH01000012">
    <property type="protein sequence ID" value="GAX04054.1"/>
    <property type="molecule type" value="Genomic_DNA"/>
</dbReference>
<dbReference type="Proteomes" id="UP000198430">
    <property type="component" value="Unassembled WGS sequence"/>
</dbReference>
<evidence type="ECO:0000313" key="2">
    <source>
        <dbReference type="EMBL" id="GAX04054.1"/>
    </source>
</evidence>
<feature type="coiled-coil region" evidence="1">
    <location>
        <begin position="49"/>
        <end position="104"/>
    </location>
</feature>
<dbReference type="Gene3D" id="1.10.287.950">
    <property type="entry name" value="Methyl-accepting chemotaxis protein"/>
    <property type="match status" value="1"/>
</dbReference>
<dbReference type="RefSeq" id="WP_089089014.1">
    <property type="nucleotide sequence ID" value="NZ_BCMH01000012.1"/>
</dbReference>
<keyword evidence="3" id="KW-1185">Reference proteome</keyword>
<evidence type="ECO:0000313" key="3">
    <source>
        <dbReference type="Proteomes" id="UP000198430"/>
    </source>
</evidence>
<comment type="caution">
    <text evidence="2">The sequence shown here is derived from an EMBL/GenBank/DDBJ whole genome shotgun (WGS) entry which is preliminary data.</text>
</comment>
<name>A0A1Z5IQK6_9LACO</name>
<organism evidence="2 3">
    <name type="scientific">Secundilactobacillus pentosiphilus</name>
    <dbReference type="NCBI Taxonomy" id="1714682"/>
    <lineage>
        <taxon>Bacteria</taxon>
        <taxon>Bacillati</taxon>
        <taxon>Bacillota</taxon>
        <taxon>Bacilli</taxon>
        <taxon>Lactobacillales</taxon>
        <taxon>Lactobacillaceae</taxon>
        <taxon>Secundilactobacillus</taxon>
    </lineage>
</organism>
<dbReference type="AlphaFoldDB" id="A0A1Z5IQK6"/>